<dbReference type="Proteomes" id="UP001447188">
    <property type="component" value="Unassembled WGS sequence"/>
</dbReference>
<protein>
    <submittedName>
        <fullName evidence="1">Uncharacterized protein</fullName>
    </submittedName>
</protein>
<sequence length="282" mass="32678">MRDRPVHMQDDDCDSCTTYDSDASEFRYSASQDMQIERLTPARTLAAAGIDIIVWGRDALSIADNIAPDELHCHLLVEDKALFGSMHLLRLLGYCSTLLDPVWPKQEAYPDSIRLRHGSLKEGWMNPSPHLVLLTPMSYYHVDRSWCRNPLLTISLAQPEDNKMLRFPTWCAYLDSLITTYLEPRHGRNWRLEGSLRINIAALVWSKVRKKDRTGFGQMSEAEEEVLLSVSKENQPFVKRVLVVCIEGCWEQWRNERRRILTGEYEVRGCSCRRCAETERFL</sequence>
<dbReference type="EMBL" id="JBBBZM010000101">
    <property type="protein sequence ID" value="KAL0634214.1"/>
    <property type="molecule type" value="Genomic_DNA"/>
</dbReference>
<name>A0ABR3GE80_9PEZI</name>
<proteinExistence type="predicted"/>
<gene>
    <name evidence="1" type="ORF">Q9L58_006890</name>
</gene>
<reference evidence="1 2" key="1">
    <citation type="submission" date="2024-02" db="EMBL/GenBank/DDBJ databases">
        <title>Discinaceae phylogenomics.</title>
        <authorList>
            <person name="Dirks A.C."/>
            <person name="James T.Y."/>
        </authorList>
    </citation>
    <scope>NUCLEOTIDE SEQUENCE [LARGE SCALE GENOMIC DNA]</scope>
    <source>
        <strain evidence="1 2">ACD0624</strain>
    </source>
</reference>
<evidence type="ECO:0000313" key="1">
    <source>
        <dbReference type="EMBL" id="KAL0634214.1"/>
    </source>
</evidence>
<comment type="caution">
    <text evidence="1">The sequence shown here is derived from an EMBL/GenBank/DDBJ whole genome shotgun (WGS) entry which is preliminary data.</text>
</comment>
<organism evidence="1 2">
    <name type="scientific">Discina gigas</name>
    <dbReference type="NCBI Taxonomy" id="1032678"/>
    <lineage>
        <taxon>Eukaryota</taxon>
        <taxon>Fungi</taxon>
        <taxon>Dikarya</taxon>
        <taxon>Ascomycota</taxon>
        <taxon>Pezizomycotina</taxon>
        <taxon>Pezizomycetes</taxon>
        <taxon>Pezizales</taxon>
        <taxon>Discinaceae</taxon>
        <taxon>Discina</taxon>
    </lineage>
</organism>
<evidence type="ECO:0000313" key="2">
    <source>
        <dbReference type="Proteomes" id="UP001447188"/>
    </source>
</evidence>
<keyword evidence="2" id="KW-1185">Reference proteome</keyword>
<accession>A0ABR3GE80</accession>